<evidence type="ECO:0000313" key="5">
    <source>
        <dbReference type="EMBL" id="WAW09078.1"/>
    </source>
</evidence>
<dbReference type="SMART" id="SM00347">
    <property type="entry name" value="HTH_MARR"/>
    <property type="match status" value="1"/>
</dbReference>
<reference evidence="5" key="1">
    <citation type="journal article" date="2022" name="Front. Microbiol.">
        <title>New perspectives on an old grouping: The genomic and phenotypic variability of Oxalobacter formigenes and the implications for calcium oxalate stone prevention.</title>
        <authorList>
            <person name="Chmiel J.A."/>
            <person name="Carr C."/>
            <person name="Stuivenberg G.A."/>
            <person name="Venema R."/>
            <person name="Chanyi R.M."/>
            <person name="Al K.F."/>
            <person name="Giguere D."/>
            <person name="Say H."/>
            <person name="Akouris P.P."/>
            <person name="Dominguez Romero S.A."/>
            <person name="Kwong A."/>
            <person name="Tai V."/>
            <person name="Koval S.F."/>
            <person name="Razvi H."/>
            <person name="Bjazevic J."/>
            <person name="Burton J.P."/>
        </authorList>
    </citation>
    <scope>NUCLEOTIDE SEQUENCE</scope>
    <source>
        <strain evidence="5">WoOx3</strain>
    </source>
</reference>
<keyword evidence="1" id="KW-0805">Transcription regulation</keyword>
<dbReference type="PANTHER" id="PTHR33164:SF64">
    <property type="entry name" value="TRANSCRIPTIONAL REGULATOR SLYA"/>
    <property type="match status" value="1"/>
</dbReference>
<organism evidence="5 6">
    <name type="scientific">Oxalobacter vibrioformis</name>
    <dbReference type="NCBI Taxonomy" id="933080"/>
    <lineage>
        <taxon>Bacteria</taxon>
        <taxon>Pseudomonadati</taxon>
        <taxon>Pseudomonadota</taxon>
        <taxon>Betaproteobacteria</taxon>
        <taxon>Burkholderiales</taxon>
        <taxon>Oxalobacteraceae</taxon>
        <taxon>Oxalobacter</taxon>
    </lineage>
</organism>
<dbReference type="RefSeq" id="WP_269308071.1">
    <property type="nucleotide sequence ID" value="NZ_CP098242.1"/>
</dbReference>
<evidence type="ECO:0000256" key="1">
    <source>
        <dbReference type="ARBA" id="ARBA00023015"/>
    </source>
</evidence>
<dbReference type="GO" id="GO:0006950">
    <property type="term" value="P:response to stress"/>
    <property type="evidence" value="ECO:0007669"/>
    <property type="project" value="TreeGrafter"/>
</dbReference>
<dbReference type="EMBL" id="CP098242">
    <property type="protein sequence ID" value="WAW09078.1"/>
    <property type="molecule type" value="Genomic_DNA"/>
</dbReference>
<evidence type="ECO:0000313" key="6">
    <source>
        <dbReference type="Proteomes" id="UP001156215"/>
    </source>
</evidence>
<dbReference type="InterPro" id="IPR036390">
    <property type="entry name" value="WH_DNA-bd_sf"/>
</dbReference>
<dbReference type="GO" id="GO:0003700">
    <property type="term" value="F:DNA-binding transcription factor activity"/>
    <property type="evidence" value="ECO:0007669"/>
    <property type="project" value="InterPro"/>
</dbReference>
<name>A0A9E9LXK1_9BURK</name>
<dbReference type="InterPro" id="IPR039422">
    <property type="entry name" value="MarR/SlyA-like"/>
</dbReference>
<protein>
    <submittedName>
        <fullName evidence="5">MarR family transcriptional regulator</fullName>
    </submittedName>
</protein>
<dbReference type="Gene3D" id="1.10.10.10">
    <property type="entry name" value="Winged helix-like DNA-binding domain superfamily/Winged helix DNA-binding domain"/>
    <property type="match status" value="1"/>
</dbReference>
<evidence type="ECO:0000259" key="4">
    <source>
        <dbReference type="PROSITE" id="PS50995"/>
    </source>
</evidence>
<keyword evidence="2" id="KW-0238">DNA-binding</keyword>
<dbReference type="PROSITE" id="PS50995">
    <property type="entry name" value="HTH_MARR_2"/>
    <property type="match status" value="1"/>
</dbReference>
<evidence type="ECO:0000256" key="2">
    <source>
        <dbReference type="ARBA" id="ARBA00023125"/>
    </source>
</evidence>
<feature type="domain" description="HTH marR-type" evidence="4">
    <location>
        <begin position="8"/>
        <end position="141"/>
    </location>
</feature>
<dbReference type="PANTHER" id="PTHR33164">
    <property type="entry name" value="TRANSCRIPTIONAL REGULATOR, MARR FAMILY"/>
    <property type="match status" value="1"/>
</dbReference>
<gene>
    <name evidence="5" type="ORF">NB640_07230</name>
</gene>
<accession>A0A9E9LXK1</accession>
<evidence type="ECO:0000256" key="3">
    <source>
        <dbReference type="ARBA" id="ARBA00023163"/>
    </source>
</evidence>
<dbReference type="Proteomes" id="UP001156215">
    <property type="component" value="Chromosome"/>
</dbReference>
<sequence length="149" mass="16313">MKDNDRIRMLFTTSLSQTSRAYTSVANKIAAAYGLSQATAWPAVMIGRMGNHVRPGELAETLGLDPSSLVRIVDQLVNAGIVERLEDPQDRRAKILNLTQEGEKVIAQVEMALISFRGELLKDVPISDIQACVRVLGALRSSVKSHELV</sequence>
<dbReference type="SUPFAM" id="SSF46785">
    <property type="entry name" value="Winged helix' DNA-binding domain"/>
    <property type="match status" value="1"/>
</dbReference>
<dbReference type="GO" id="GO:0003677">
    <property type="term" value="F:DNA binding"/>
    <property type="evidence" value="ECO:0007669"/>
    <property type="project" value="UniProtKB-KW"/>
</dbReference>
<dbReference type="InterPro" id="IPR036388">
    <property type="entry name" value="WH-like_DNA-bd_sf"/>
</dbReference>
<dbReference type="AlphaFoldDB" id="A0A9E9LXK1"/>
<dbReference type="InterPro" id="IPR000835">
    <property type="entry name" value="HTH_MarR-typ"/>
</dbReference>
<dbReference type="PRINTS" id="PR00598">
    <property type="entry name" value="HTHMARR"/>
</dbReference>
<keyword evidence="3" id="KW-0804">Transcription</keyword>
<keyword evidence="6" id="KW-1185">Reference proteome</keyword>
<proteinExistence type="predicted"/>
<dbReference type="KEGG" id="ovb:NB640_07230"/>
<dbReference type="Pfam" id="PF12802">
    <property type="entry name" value="MarR_2"/>
    <property type="match status" value="1"/>
</dbReference>